<name>A0A7J0F5V2_9ERIC</name>
<gene>
    <name evidence="2" type="ORF">Acr_09g0005340</name>
</gene>
<reference evidence="2 3" key="1">
    <citation type="submission" date="2019-07" db="EMBL/GenBank/DDBJ databases">
        <title>De Novo Assembly of kiwifruit Actinidia rufa.</title>
        <authorList>
            <person name="Sugita-Konishi S."/>
            <person name="Sato K."/>
            <person name="Mori E."/>
            <person name="Abe Y."/>
            <person name="Kisaki G."/>
            <person name="Hamano K."/>
            <person name="Suezawa K."/>
            <person name="Otani M."/>
            <person name="Fukuda T."/>
            <person name="Manabe T."/>
            <person name="Gomi K."/>
            <person name="Tabuchi M."/>
            <person name="Akimitsu K."/>
            <person name="Kataoka I."/>
        </authorList>
    </citation>
    <scope>NUCLEOTIDE SEQUENCE [LARGE SCALE GENOMIC DNA]</scope>
    <source>
        <strain evidence="3">cv. Fuchu</strain>
    </source>
</reference>
<keyword evidence="3" id="KW-1185">Reference proteome</keyword>
<accession>A0A7J0F5V2</accession>
<dbReference type="AlphaFoldDB" id="A0A7J0F5V2"/>
<evidence type="ECO:0000313" key="3">
    <source>
        <dbReference type="Proteomes" id="UP000585474"/>
    </source>
</evidence>
<evidence type="ECO:0000256" key="1">
    <source>
        <dbReference type="SAM" id="MobiDB-lite"/>
    </source>
</evidence>
<sequence>MRRSQPIEPLTPMGSRRNGQSKGGRYLMLGINRHMGESTSSHRGARRYTYMLEVVTMYQDSRMQLMVVVARARDGDGWMVMGNGGLFIGVRVTWLYSLMNLNSRLLQASYPHSGPEWSLGPTYSPVLRVRSKRCHKLASLGKFHELASLGGFVAYSELPSWHSFLMELYMVSWHGMEILAHDSYCAQPKLHLSHSLAGIPK</sequence>
<organism evidence="2 3">
    <name type="scientific">Actinidia rufa</name>
    <dbReference type="NCBI Taxonomy" id="165716"/>
    <lineage>
        <taxon>Eukaryota</taxon>
        <taxon>Viridiplantae</taxon>
        <taxon>Streptophyta</taxon>
        <taxon>Embryophyta</taxon>
        <taxon>Tracheophyta</taxon>
        <taxon>Spermatophyta</taxon>
        <taxon>Magnoliopsida</taxon>
        <taxon>eudicotyledons</taxon>
        <taxon>Gunneridae</taxon>
        <taxon>Pentapetalae</taxon>
        <taxon>asterids</taxon>
        <taxon>Ericales</taxon>
        <taxon>Actinidiaceae</taxon>
        <taxon>Actinidia</taxon>
    </lineage>
</organism>
<proteinExistence type="predicted"/>
<evidence type="ECO:0000313" key="2">
    <source>
        <dbReference type="EMBL" id="GFY94088.1"/>
    </source>
</evidence>
<dbReference type="EMBL" id="BJWL01000009">
    <property type="protein sequence ID" value="GFY94088.1"/>
    <property type="molecule type" value="Genomic_DNA"/>
</dbReference>
<protein>
    <submittedName>
        <fullName evidence="2">Uncharacterized protein</fullName>
    </submittedName>
</protein>
<dbReference type="Proteomes" id="UP000585474">
    <property type="component" value="Unassembled WGS sequence"/>
</dbReference>
<feature type="region of interest" description="Disordered" evidence="1">
    <location>
        <begin position="1"/>
        <end position="22"/>
    </location>
</feature>
<comment type="caution">
    <text evidence="2">The sequence shown here is derived from an EMBL/GenBank/DDBJ whole genome shotgun (WGS) entry which is preliminary data.</text>
</comment>